<dbReference type="AlphaFoldDB" id="A0A3M2M202"/>
<feature type="transmembrane region" description="Helical" evidence="1">
    <location>
        <begin position="67"/>
        <end position="89"/>
    </location>
</feature>
<keyword evidence="1" id="KW-0472">Membrane</keyword>
<dbReference type="RefSeq" id="WP_122195539.1">
    <property type="nucleotide sequence ID" value="NZ_JBHSKC010000017.1"/>
</dbReference>
<evidence type="ECO:0000313" key="3">
    <source>
        <dbReference type="Proteomes" id="UP000282674"/>
    </source>
</evidence>
<keyword evidence="1" id="KW-1133">Transmembrane helix</keyword>
<proteinExistence type="predicted"/>
<name>A0A3M2M202_9ACTN</name>
<dbReference type="OrthoDB" id="946604at2"/>
<sequence length="203" mass="21764">MVANKGFIAGSCLILAPVLQAISTFFWQADRQGISTGTLIVLSTPCWIVGLAYIFHDIEKRVPRYAAIAFPLAVYGCVGGASFGLQGMYEELFGVSHDHTVDLIGQHPAAAFITLWMGGPLFPMSLIALGAVLTRIKYVPLPTGALIVAGGIIFPLSRIPREATIAHMADLILLLPFTHLAVQTLRNTPARTTTPAAVRTEHS</sequence>
<feature type="transmembrane region" description="Helical" evidence="1">
    <location>
        <begin position="37"/>
        <end position="55"/>
    </location>
</feature>
<keyword evidence="3" id="KW-1185">Reference proteome</keyword>
<dbReference type="EMBL" id="RFFG01000029">
    <property type="protein sequence ID" value="RMI42903.1"/>
    <property type="molecule type" value="Genomic_DNA"/>
</dbReference>
<gene>
    <name evidence="2" type="ORF">EBO15_17890</name>
</gene>
<organism evidence="2 3">
    <name type="scientific">Actinomadura harenae</name>
    <dbReference type="NCBI Taxonomy" id="2483351"/>
    <lineage>
        <taxon>Bacteria</taxon>
        <taxon>Bacillati</taxon>
        <taxon>Actinomycetota</taxon>
        <taxon>Actinomycetes</taxon>
        <taxon>Streptosporangiales</taxon>
        <taxon>Thermomonosporaceae</taxon>
        <taxon>Actinomadura</taxon>
    </lineage>
</organism>
<protein>
    <recommendedName>
        <fullName evidence="4">DUF4386 domain-containing protein</fullName>
    </recommendedName>
</protein>
<reference evidence="2 3" key="1">
    <citation type="submission" date="2018-10" db="EMBL/GenBank/DDBJ databases">
        <title>Isolation from soil.</title>
        <authorList>
            <person name="Hu J."/>
        </authorList>
    </citation>
    <scope>NUCLEOTIDE SEQUENCE [LARGE SCALE GENOMIC DNA]</scope>
    <source>
        <strain evidence="2 3">NEAU-Ht49</strain>
    </source>
</reference>
<comment type="caution">
    <text evidence="2">The sequence shown here is derived from an EMBL/GenBank/DDBJ whole genome shotgun (WGS) entry which is preliminary data.</text>
</comment>
<feature type="transmembrane region" description="Helical" evidence="1">
    <location>
        <begin position="163"/>
        <end position="182"/>
    </location>
</feature>
<feature type="transmembrane region" description="Helical" evidence="1">
    <location>
        <begin position="138"/>
        <end position="157"/>
    </location>
</feature>
<evidence type="ECO:0000256" key="1">
    <source>
        <dbReference type="SAM" id="Phobius"/>
    </source>
</evidence>
<evidence type="ECO:0008006" key="4">
    <source>
        <dbReference type="Google" id="ProtNLM"/>
    </source>
</evidence>
<accession>A0A3M2M202</accession>
<evidence type="ECO:0000313" key="2">
    <source>
        <dbReference type="EMBL" id="RMI42903.1"/>
    </source>
</evidence>
<feature type="transmembrane region" description="Helical" evidence="1">
    <location>
        <begin position="109"/>
        <end position="131"/>
    </location>
</feature>
<dbReference type="Proteomes" id="UP000282674">
    <property type="component" value="Unassembled WGS sequence"/>
</dbReference>
<keyword evidence="1" id="KW-0812">Transmembrane</keyword>